<feature type="region of interest" description="Disordered" evidence="1">
    <location>
        <begin position="1"/>
        <end position="43"/>
    </location>
</feature>
<keyword evidence="3" id="KW-1185">Reference proteome</keyword>
<sequence length="366" mass="41296">MQVTRRGEMEQDRSATIEDEGSGPTAPETEPSEPSVPEAHESAENLHIQMIREYQQRLVEQNRVHKQSVDEARKRLQEYQMLLKKRYPHLSISHQRTPDSSMQSPKPQFIEYPPSSPPPANVIMSTFRNELLKNPVTIKHNSEQQHKPTISQTSGAPEPEQMSSRNGSALQVPVLTGPKLPGDFLPQGGMDCSRLADSIRNLGGASPLESDIGEERSLQENLPQTCFPYQSPNQNDTRFPYADAVCEKQSTSSSPGDYDTSSSTTYHPLPSELSLGLPQIDLPDPAIPLQVPRLHVIEDQPLGDFSNVREFRERLLSSTVGIRAQQDHLKAMQDQLDKQRDSLLFKQKSQEEHLLQKQKQLEEQIR</sequence>
<proteinExistence type="predicted"/>
<organism evidence="2 3">
    <name type="scientific">Staurois parvus</name>
    <dbReference type="NCBI Taxonomy" id="386267"/>
    <lineage>
        <taxon>Eukaryota</taxon>
        <taxon>Metazoa</taxon>
        <taxon>Chordata</taxon>
        <taxon>Craniata</taxon>
        <taxon>Vertebrata</taxon>
        <taxon>Euteleostomi</taxon>
        <taxon>Amphibia</taxon>
        <taxon>Batrachia</taxon>
        <taxon>Anura</taxon>
        <taxon>Neobatrachia</taxon>
        <taxon>Ranoidea</taxon>
        <taxon>Ranidae</taxon>
        <taxon>Staurois</taxon>
    </lineage>
</organism>
<reference evidence="2" key="1">
    <citation type="submission" date="2023-05" db="EMBL/GenBank/DDBJ databases">
        <authorList>
            <person name="Stuckert A."/>
        </authorList>
    </citation>
    <scope>NUCLEOTIDE SEQUENCE</scope>
</reference>
<dbReference type="Proteomes" id="UP001162483">
    <property type="component" value="Unassembled WGS sequence"/>
</dbReference>
<protein>
    <submittedName>
        <fullName evidence="2">Uncharacterized protein</fullName>
    </submittedName>
</protein>
<feature type="region of interest" description="Disordered" evidence="1">
    <location>
        <begin position="139"/>
        <end position="166"/>
    </location>
</feature>
<evidence type="ECO:0000256" key="1">
    <source>
        <dbReference type="SAM" id="MobiDB-lite"/>
    </source>
</evidence>
<feature type="compositionally biased region" description="Low complexity" evidence="1">
    <location>
        <begin position="24"/>
        <end position="37"/>
    </location>
</feature>
<feature type="compositionally biased region" description="Basic and acidic residues" evidence="1">
    <location>
        <begin position="1"/>
        <end position="16"/>
    </location>
</feature>
<dbReference type="EMBL" id="CATNWA010015636">
    <property type="protein sequence ID" value="CAI9585317.1"/>
    <property type="molecule type" value="Genomic_DNA"/>
</dbReference>
<name>A0ABN9EMR7_9NEOB</name>
<comment type="caution">
    <text evidence="2">The sequence shown here is derived from an EMBL/GenBank/DDBJ whole genome shotgun (WGS) entry which is preliminary data.</text>
</comment>
<evidence type="ECO:0000313" key="2">
    <source>
        <dbReference type="EMBL" id="CAI9585317.1"/>
    </source>
</evidence>
<feature type="compositionally biased region" description="Polar residues" evidence="1">
    <location>
        <begin position="147"/>
        <end position="166"/>
    </location>
</feature>
<gene>
    <name evidence="2" type="ORF">SPARVUS_LOCUS10162746</name>
</gene>
<evidence type="ECO:0000313" key="3">
    <source>
        <dbReference type="Proteomes" id="UP001162483"/>
    </source>
</evidence>
<feature type="non-terminal residue" evidence="2">
    <location>
        <position position="366"/>
    </location>
</feature>
<accession>A0ABN9EMR7</accession>
<feature type="region of interest" description="Disordered" evidence="1">
    <location>
        <begin position="246"/>
        <end position="266"/>
    </location>
</feature>
<feature type="compositionally biased region" description="Low complexity" evidence="1">
    <location>
        <begin position="250"/>
        <end position="266"/>
    </location>
</feature>